<dbReference type="NCBIfam" id="TIGR03528">
    <property type="entry name" value="2_3_DAP_am_ly"/>
    <property type="match status" value="1"/>
</dbReference>
<keyword evidence="11" id="KW-0456">Lyase</keyword>
<dbReference type="PANTHER" id="PTHR42937">
    <property type="match status" value="1"/>
</dbReference>
<dbReference type="NCBIfam" id="TIGR01747">
    <property type="entry name" value="diampropi_NH3ly"/>
    <property type="match status" value="1"/>
</dbReference>
<dbReference type="PANTHER" id="PTHR42937:SF1">
    <property type="entry name" value="DIAMINOPROPIONATE AMMONIA-LYASE"/>
    <property type="match status" value="1"/>
</dbReference>
<reference evidence="11 12" key="1">
    <citation type="submission" date="2018-06" db="EMBL/GenBank/DDBJ databases">
        <authorList>
            <consortium name="Pathogen Informatics"/>
            <person name="Doyle S."/>
        </authorList>
    </citation>
    <scope>NUCLEOTIDE SEQUENCE [LARGE SCALE GENOMIC DNA]</scope>
    <source>
        <strain evidence="11 12">NCTC12119</strain>
    </source>
</reference>
<evidence type="ECO:0000256" key="2">
    <source>
        <dbReference type="ARBA" id="ARBA00011738"/>
    </source>
</evidence>
<evidence type="ECO:0000313" key="11">
    <source>
        <dbReference type="EMBL" id="SUW64474.1"/>
    </source>
</evidence>
<gene>
    <name evidence="11" type="primary">dpaL</name>
    <name evidence="11" type="ORF">NCTC12119_02982</name>
</gene>
<comment type="cofactor">
    <cofactor evidence="1">
        <name>pyridoxal 5'-phosphate</name>
        <dbReference type="ChEBI" id="CHEBI:597326"/>
    </cofactor>
</comment>
<dbReference type="GO" id="GO:0030170">
    <property type="term" value="F:pyridoxal phosphate binding"/>
    <property type="evidence" value="ECO:0007669"/>
    <property type="project" value="UniProtKB-UniRule"/>
</dbReference>
<feature type="domain" description="Tryptophan synthase beta chain-like PALP" evidence="10">
    <location>
        <begin position="41"/>
        <end position="348"/>
    </location>
</feature>
<comment type="subunit">
    <text evidence="2">Homodimer.</text>
</comment>
<dbReference type="NCBIfam" id="NF006058">
    <property type="entry name" value="PRK08206.1"/>
    <property type="match status" value="1"/>
</dbReference>
<evidence type="ECO:0000256" key="5">
    <source>
        <dbReference type="ARBA" id="ARBA00052242"/>
    </source>
</evidence>
<evidence type="ECO:0000256" key="3">
    <source>
        <dbReference type="ARBA" id="ARBA00022898"/>
    </source>
</evidence>
<dbReference type="GO" id="GO:0008838">
    <property type="term" value="F:diaminopropionate ammonia-lyase activity"/>
    <property type="evidence" value="ECO:0007669"/>
    <property type="project" value="UniProtKB-UniRule"/>
</dbReference>
<accession>A0A381C9A8</accession>
<dbReference type="EC" id="4.3.1.15" evidence="7 9"/>
<evidence type="ECO:0000256" key="6">
    <source>
        <dbReference type="ARBA" id="ARBA00060920"/>
    </source>
</evidence>
<dbReference type="InterPro" id="IPR010081">
    <property type="entry name" value="DiNH2opropionate_NH3_lyase"/>
</dbReference>
<dbReference type="Pfam" id="PF00291">
    <property type="entry name" value="PALP"/>
    <property type="match status" value="1"/>
</dbReference>
<evidence type="ECO:0000256" key="7">
    <source>
        <dbReference type="ARBA" id="ARBA00066347"/>
    </source>
</evidence>
<dbReference type="Proteomes" id="UP000255528">
    <property type="component" value="Unassembled WGS sequence"/>
</dbReference>
<dbReference type="EMBL" id="UIGI01000001">
    <property type="protein sequence ID" value="SUW64474.1"/>
    <property type="molecule type" value="Genomic_DNA"/>
</dbReference>
<comment type="catalytic activity">
    <reaction evidence="5">
        <text>(S)-2,3-diaminopropanoate + H2O + H(+) = pyruvate + 2 NH4(+)</text>
        <dbReference type="Rhea" id="RHEA:22084"/>
        <dbReference type="ChEBI" id="CHEBI:15361"/>
        <dbReference type="ChEBI" id="CHEBI:15377"/>
        <dbReference type="ChEBI" id="CHEBI:15378"/>
        <dbReference type="ChEBI" id="CHEBI:28938"/>
        <dbReference type="ChEBI" id="CHEBI:57721"/>
        <dbReference type="EC" id="4.3.1.15"/>
    </reaction>
</comment>
<organism evidence="11 12">
    <name type="scientific">Buttiauxella agrestis</name>
    <dbReference type="NCBI Taxonomy" id="82977"/>
    <lineage>
        <taxon>Bacteria</taxon>
        <taxon>Pseudomonadati</taxon>
        <taxon>Pseudomonadota</taxon>
        <taxon>Gammaproteobacteria</taxon>
        <taxon>Enterobacterales</taxon>
        <taxon>Enterobacteriaceae</taxon>
        <taxon>Buttiauxella</taxon>
    </lineage>
</organism>
<comment type="similarity">
    <text evidence="6">Belongs to the diaminopropionate ammonia-lyase family.</text>
</comment>
<evidence type="ECO:0000256" key="8">
    <source>
        <dbReference type="ARBA" id="ARBA00074188"/>
    </source>
</evidence>
<dbReference type="FunFam" id="3.40.50.1100:FF:000033">
    <property type="entry name" value="Diaminopropionate ammonia-lyase"/>
    <property type="match status" value="1"/>
</dbReference>
<dbReference type="Gene3D" id="3.40.50.1100">
    <property type="match status" value="3"/>
</dbReference>
<keyword evidence="3" id="KW-0663">Pyridoxal phosphate</keyword>
<dbReference type="SUPFAM" id="SSF53686">
    <property type="entry name" value="Tryptophan synthase beta subunit-like PLP-dependent enzymes"/>
    <property type="match status" value="1"/>
</dbReference>
<proteinExistence type="inferred from homology"/>
<evidence type="ECO:0000313" key="12">
    <source>
        <dbReference type="Proteomes" id="UP000255528"/>
    </source>
</evidence>
<dbReference type="CDD" id="cd00640">
    <property type="entry name" value="Trp-synth-beta_II"/>
    <property type="match status" value="1"/>
</dbReference>
<dbReference type="InterPro" id="IPR019871">
    <property type="entry name" value="DiNH2propionate_NH3-lyase_sub"/>
</dbReference>
<evidence type="ECO:0000256" key="9">
    <source>
        <dbReference type="NCBIfam" id="TIGR03528"/>
    </source>
</evidence>
<dbReference type="InterPro" id="IPR001926">
    <property type="entry name" value="TrpB-like_PALP"/>
</dbReference>
<evidence type="ECO:0000256" key="4">
    <source>
        <dbReference type="ARBA" id="ARBA00051845"/>
    </source>
</evidence>
<name>A0A381C9A8_9ENTR</name>
<dbReference type="AlphaFoldDB" id="A0A381C9A8"/>
<protein>
    <recommendedName>
        <fullName evidence="8 9">Diaminopropionate ammonia-lyase</fullName>
        <ecNumber evidence="7 9">4.3.1.15</ecNumber>
    </recommendedName>
</protein>
<dbReference type="FunFam" id="3.40.50.1100:FF:000034">
    <property type="entry name" value="Diaminopropionate ammonia-lyase"/>
    <property type="match status" value="1"/>
</dbReference>
<sequence length="399" mass="43722">MSVFSLKLAIEQNRLFNGEISPLFTSEQTRKARAFHQKIAGYQPTPLCELNELASLFGVGKILVKDESQRFGLNAFKMLGGTYAIAQLLCEKYQMDINDFSFEKIKNTIKEKMTFATTTDGNHGRGVAWAARQLGQHAVVYMPKGSAQERVDHILNLGAECIVTDMNYDDTVRMTMQTAKERGWEVVQDTAWEGYTKIPTWIMQGYSTLADEAVEQMKQLGIERPTHVFLQAGVGAMAGGVLGYMADVYGAQRLHSVIVEPELADCIYRSGVKGDIVNVSGDMPTIMAGLACGEPNPLGWTVLRNCATQFISCQDSVAALGMRVLGNPTGKDPRIISGESGAVGLGVLAAVHYHPQRETLMAKLGLNRDSVVLVISTEGDTDVKHYREVVWEGAYPTTA</sequence>
<dbReference type="RefSeq" id="WP_115629550.1">
    <property type="nucleotide sequence ID" value="NZ_UIGI01000001.1"/>
</dbReference>
<comment type="catalytic activity">
    <reaction evidence="4">
        <text>(R)-2,3-diaminopropanoate + H2O + H(+) = pyruvate + 2 NH4(+)</text>
        <dbReference type="Rhea" id="RHEA:52432"/>
        <dbReference type="ChEBI" id="CHEBI:15361"/>
        <dbReference type="ChEBI" id="CHEBI:15377"/>
        <dbReference type="ChEBI" id="CHEBI:15378"/>
        <dbReference type="ChEBI" id="CHEBI:28938"/>
        <dbReference type="ChEBI" id="CHEBI:136599"/>
        <dbReference type="EC" id="4.3.1.15"/>
    </reaction>
</comment>
<evidence type="ECO:0000259" key="10">
    <source>
        <dbReference type="Pfam" id="PF00291"/>
    </source>
</evidence>
<dbReference type="InterPro" id="IPR036052">
    <property type="entry name" value="TrpB-like_PALP_sf"/>
</dbReference>
<evidence type="ECO:0000256" key="1">
    <source>
        <dbReference type="ARBA" id="ARBA00001933"/>
    </source>
</evidence>